<dbReference type="Proteomes" id="UP000002534">
    <property type="component" value="Chromosome"/>
</dbReference>
<name>Q3A4R7_SYNC1</name>
<keyword evidence="3" id="KW-0949">S-adenosyl-L-methionine</keyword>
<evidence type="ECO:0000256" key="2">
    <source>
        <dbReference type="ARBA" id="ARBA00022485"/>
    </source>
</evidence>
<dbReference type="PANTHER" id="PTHR11228:SF7">
    <property type="entry name" value="PQQA PEPTIDE CYCLASE"/>
    <property type="match status" value="1"/>
</dbReference>
<dbReference type="STRING" id="338963.Pcar_1394"/>
<dbReference type="GO" id="GO:0003824">
    <property type="term" value="F:catalytic activity"/>
    <property type="evidence" value="ECO:0007669"/>
    <property type="project" value="InterPro"/>
</dbReference>
<dbReference type="Pfam" id="PF13186">
    <property type="entry name" value="SPASM"/>
    <property type="match status" value="1"/>
</dbReference>
<dbReference type="InterPro" id="IPR034391">
    <property type="entry name" value="AdoMet-like_SPASM_containing"/>
</dbReference>
<dbReference type="RefSeq" id="WP_011341122.1">
    <property type="nucleotide sequence ID" value="NC_007498.2"/>
</dbReference>
<dbReference type="CDD" id="cd21121">
    <property type="entry name" value="SPASM_Cmo-like"/>
    <property type="match status" value="1"/>
</dbReference>
<reference evidence="9" key="1">
    <citation type="submission" date="2005-10" db="EMBL/GenBank/DDBJ databases">
        <title>Complete sequence of Pelobacter carbinolicus DSM 2380.</title>
        <authorList>
            <person name="Copeland A."/>
            <person name="Lucas S."/>
            <person name="Lapidus A."/>
            <person name="Barry K."/>
            <person name="Detter J.C."/>
            <person name="Glavina T."/>
            <person name="Hammon N."/>
            <person name="Israni S."/>
            <person name="Pitluck S."/>
            <person name="Chertkov O."/>
            <person name="Schmutz J."/>
            <person name="Larimer F."/>
            <person name="Land M."/>
            <person name="Kyrpides N."/>
            <person name="Ivanova N."/>
            <person name="Richardson P."/>
        </authorList>
    </citation>
    <scope>NUCLEOTIDE SEQUENCE [LARGE SCALE GENOMIC DNA]</scope>
    <source>
        <strain evidence="9">DSM 2380 / NBRC 103641 / GraBd1</strain>
    </source>
</reference>
<keyword evidence="2" id="KW-0004">4Fe-4S</keyword>
<evidence type="ECO:0000313" key="9">
    <source>
        <dbReference type="Proteomes" id="UP000002534"/>
    </source>
</evidence>
<dbReference type="Gene3D" id="3.20.20.70">
    <property type="entry name" value="Aldolase class I"/>
    <property type="match status" value="2"/>
</dbReference>
<dbReference type="SMART" id="SM00729">
    <property type="entry name" value="Elp3"/>
    <property type="match status" value="1"/>
</dbReference>
<dbReference type="PANTHER" id="PTHR11228">
    <property type="entry name" value="RADICAL SAM DOMAIN PROTEIN"/>
    <property type="match status" value="1"/>
</dbReference>
<evidence type="ECO:0000313" key="8">
    <source>
        <dbReference type="EMBL" id="ABA88640.1"/>
    </source>
</evidence>
<dbReference type="SFLD" id="SFLDG01387">
    <property type="entry name" value="BtrN-like_SPASM_domain_contain"/>
    <property type="match status" value="1"/>
</dbReference>
<reference evidence="8 9" key="2">
    <citation type="journal article" date="2012" name="BMC Genomics">
        <title>The genome of Pelobacter carbinolicus reveals surprising metabolic capabilities and physiological features.</title>
        <authorList>
            <person name="Aklujkar M."/>
            <person name="Haveman S.A."/>
            <person name="Didonato R.Jr."/>
            <person name="Chertkov O."/>
            <person name="Han C.S."/>
            <person name="Land M.L."/>
            <person name="Brown P."/>
            <person name="Lovley D.R."/>
        </authorList>
    </citation>
    <scope>NUCLEOTIDE SEQUENCE [LARGE SCALE GENOMIC DNA]</scope>
    <source>
        <strain evidence="9">DSM 2380 / NBRC 103641 / GraBd1</strain>
    </source>
</reference>
<evidence type="ECO:0000256" key="3">
    <source>
        <dbReference type="ARBA" id="ARBA00022691"/>
    </source>
</evidence>
<dbReference type="InterPro" id="IPR013785">
    <property type="entry name" value="Aldolase_TIM"/>
</dbReference>
<keyword evidence="6" id="KW-0411">Iron-sulfur</keyword>
<dbReference type="GO" id="GO:0051536">
    <property type="term" value="F:iron-sulfur cluster binding"/>
    <property type="evidence" value="ECO:0007669"/>
    <property type="project" value="UniProtKB-KW"/>
</dbReference>
<dbReference type="EMBL" id="CP000142">
    <property type="protein sequence ID" value="ABA88640.1"/>
    <property type="molecule type" value="Genomic_DNA"/>
</dbReference>
<evidence type="ECO:0000256" key="1">
    <source>
        <dbReference type="ARBA" id="ARBA00001966"/>
    </source>
</evidence>
<dbReference type="InterPro" id="IPR027586">
    <property type="entry name" value="rSAM_metal_mat"/>
</dbReference>
<dbReference type="InterPro" id="IPR050377">
    <property type="entry name" value="Radical_SAM_PqqE_MftC-like"/>
</dbReference>
<keyword evidence="9" id="KW-1185">Reference proteome</keyword>
<evidence type="ECO:0000259" key="7">
    <source>
        <dbReference type="PROSITE" id="PS51918"/>
    </source>
</evidence>
<evidence type="ECO:0000256" key="5">
    <source>
        <dbReference type="ARBA" id="ARBA00023004"/>
    </source>
</evidence>
<dbReference type="NCBIfam" id="TIGR04311">
    <property type="entry name" value="rSAM_Geo_metal"/>
    <property type="match status" value="1"/>
</dbReference>
<dbReference type="OrthoDB" id="9772409at2"/>
<dbReference type="InterPro" id="IPR007197">
    <property type="entry name" value="rSAM"/>
</dbReference>
<dbReference type="KEGG" id="pca:Pcar_1394"/>
<dbReference type="CDD" id="cd01335">
    <property type="entry name" value="Radical_SAM"/>
    <property type="match status" value="1"/>
</dbReference>
<organism evidence="8 9">
    <name type="scientific">Syntrophotalea carbinolica (strain DSM 2380 / NBRC 103641 / GraBd1)</name>
    <name type="common">Pelobacter carbinolicus</name>
    <dbReference type="NCBI Taxonomy" id="338963"/>
    <lineage>
        <taxon>Bacteria</taxon>
        <taxon>Pseudomonadati</taxon>
        <taxon>Thermodesulfobacteriota</taxon>
        <taxon>Desulfuromonadia</taxon>
        <taxon>Desulfuromonadales</taxon>
        <taxon>Syntrophotaleaceae</taxon>
        <taxon>Syntrophotalea</taxon>
    </lineage>
</organism>
<dbReference type="AlphaFoldDB" id="Q3A4R7"/>
<evidence type="ECO:0000256" key="6">
    <source>
        <dbReference type="ARBA" id="ARBA00023014"/>
    </source>
</evidence>
<protein>
    <submittedName>
        <fullName evidence="8">Radical SAM domain iron-sulfur cluster-binding oxidoreductase, DUF4008-related domain-containing</fullName>
    </submittedName>
</protein>
<dbReference type="SFLD" id="SFLDS00029">
    <property type="entry name" value="Radical_SAM"/>
    <property type="match status" value="1"/>
</dbReference>
<dbReference type="eggNOG" id="COG0535">
    <property type="taxonomic scope" value="Bacteria"/>
</dbReference>
<gene>
    <name evidence="8" type="ordered locus">Pcar_1394</name>
</gene>
<evidence type="ECO:0000256" key="4">
    <source>
        <dbReference type="ARBA" id="ARBA00022723"/>
    </source>
</evidence>
<proteinExistence type="predicted"/>
<keyword evidence="5" id="KW-0408">Iron</keyword>
<dbReference type="PROSITE" id="PS51918">
    <property type="entry name" value="RADICAL_SAM"/>
    <property type="match status" value="1"/>
</dbReference>
<feature type="domain" description="Radical SAM core" evidence="7">
    <location>
        <begin position="19"/>
        <end position="244"/>
    </location>
</feature>
<dbReference type="GO" id="GO:0046872">
    <property type="term" value="F:metal ion binding"/>
    <property type="evidence" value="ECO:0007669"/>
    <property type="project" value="UniProtKB-KW"/>
</dbReference>
<dbReference type="Pfam" id="PF04055">
    <property type="entry name" value="Radical_SAM"/>
    <property type="match status" value="1"/>
</dbReference>
<dbReference type="InterPro" id="IPR058240">
    <property type="entry name" value="rSAM_sf"/>
</dbReference>
<comment type="cofactor">
    <cofactor evidence="1">
        <name>[4Fe-4S] cluster</name>
        <dbReference type="ChEBI" id="CHEBI:49883"/>
    </cofactor>
</comment>
<sequence length="451" mass="51795">MKCTRPAEAPASPESAALKAYPSKLFVESTTFCNLRCPMCVKQAADSQVIDADMSQQTFAALEPVFPYLESLVLNGIGEPLMHPHILEWIRRARQKMPDDAWVGFQSNGLLLDRNRARDLVEAGLDRICLSVDGVKPETFSKVREGEDLSDMDRAFRMLNEARGRRPGSRLKVGAEFVTMRENFRQLPDTVRWVAQRGADFILISQALPYDISGISQVAYDNASDAAVAIYDRWRRQMLDQGLDIKIYDYMAWEKERVIPGAVNEQIRKVNQMVNRMRGEARKRDIFMDVMQLLRRDDAMIAEVQDVFAEAQRVADELGVEIKLPAVTPQYERECPFITKGSAFISWNGDVHPCYYLWHHYRCYVNDWDRLVKPKVFGNVNRQPLLDIWRGEGFRTFREHVVEFDYPYCSNCGVAPCDLVQEEDFEQDCFTNPEPCGACQWAMGLLQCLQD</sequence>
<dbReference type="SUPFAM" id="SSF102114">
    <property type="entry name" value="Radical SAM enzymes"/>
    <property type="match status" value="1"/>
</dbReference>
<dbReference type="InterPro" id="IPR006638">
    <property type="entry name" value="Elp3/MiaA/NifB-like_rSAM"/>
</dbReference>
<keyword evidence="4" id="KW-0479">Metal-binding</keyword>
<dbReference type="HOGENOM" id="CLU_009273_1_1_7"/>
<dbReference type="SFLD" id="SFLDG01067">
    <property type="entry name" value="SPASM/twitch_domain_containing"/>
    <property type="match status" value="1"/>
</dbReference>
<accession>Q3A4R7</accession>
<dbReference type="InterPro" id="IPR023885">
    <property type="entry name" value="4Fe4S-binding_SPASM_dom"/>
</dbReference>